<feature type="coiled-coil region" evidence="12">
    <location>
        <begin position="320"/>
        <end position="354"/>
    </location>
</feature>
<keyword evidence="15" id="KW-0378">Hydrolase</keyword>
<dbReference type="OrthoDB" id="10072614at2759"/>
<feature type="region of interest" description="Disordered" evidence="13">
    <location>
        <begin position="485"/>
        <end position="504"/>
    </location>
</feature>
<keyword evidence="10" id="KW-0234">DNA repair</keyword>
<dbReference type="EMBL" id="JAPEUV010000013">
    <property type="protein sequence ID" value="KAJ4340991.1"/>
    <property type="molecule type" value="Genomic_DNA"/>
</dbReference>
<keyword evidence="5" id="KW-0547">Nucleotide-binding</keyword>
<dbReference type="GO" id="GO:0003697">
    <property type="term" value="F:single-stranded DNA binding"/>
    <property type="evidence" value="ECO:0007669"/>
    <property type="project" value="TreeGrafter"/>
</dbReference>
<gene>
    <name evidence="15" type="primary">smc6</name>
    <name evidence="15" type="ORF">N0V87_002029</name>
</gene>
<dbReference type="PANTHER" id="PTHR19306:SF6">
    <property type="entry name" value="STRUCTURAL MAINTENANCE OF CHROMOSOMES PROTEIN 6"/>
    <property type="match status" value="1"/>
</dbReference>
<dbReference type="GO" id="GO:0003684">
    <property type="term" value="F:damaged DNA binding"/>
    <property type="evidence" value="ECO:0007669"/>
    <property type="project" value="TreeGrafter"/>
</dbReference>
<accession>A0A9W8X4T6</accession>
<keyword evidence="8 12" id="KW-0175">Coiled coil</keyword>
<feature type="compositionally biased region" description="Basic and acidic residues" evidence="13">
    <location>
        <begin position="1031"/>
        <end position="1040"/>
    </location>
</feature>
<dbReference type="GO" id="GO:0003724">
    <property type="term" value="F:RNA helicase activity"/>
    <property type="evidence" value="ECO:0007669"/>
    <property type="project" value="UniProtKB-EC"/>
</dbReference>
<dbReference type="GO" id="GO:0005634">
    <property type="term" value="C:nucleus"/>
    <property type="evidence" value="ECO:0007669"/>
    <property type="project" value="UniProtKB-SubCell"/>
</dbReference>
<evidence type="ECO:0000256" key="7">
    <source>
        <dbReference type="ARBA" id="ARBA00022840"/>
    </source>
</evidence>
<dbReference type="Pfam" id="PF02463">
    <property type="entry name" value="SMC_N"/>
    <property type="match status" value="1"/>
</dbReference>
<evidence type="ECO:0000259" key="14">
    <source>
        <dbReference type="Pfam" id="PF02463"/>
    </source>
</evidence>
<comment type="caution">
    <text evidence="15">The sequence shown here is derived from an EMBL/GenBank/DDBJ whole genome shotgun (WGS) entry which is preliminary data.</text>
</comment>
<keyword evidence="6" id="KW-0227">DNA damage</keyword>
<dbReference type="InterPro" id="IPR003395">
    <property type="entry name" value="RecF/RecN/SMC_N"/>
</dbReference>
<proteinExistence type="inferred from homology"/>
<dbReference type="GO" id="GO:0030915">
    <property type="term" value="C:Smc5-Smc6 complex"/>
    <property type="evidence" value="ECO:0007669"/>
    <property type="project" value="TreeGrafter"/>
</dbReference>
<keyword evidence="4" id="KW-0158">Chromosome</keyword>
<feature type="coiled-coil region" evidence="12">
    <location>
        <begin position="712"/>
        <end position="854"/>
    </location>
</feature>
<feature type="domain" description="RecF/RecN/SMC N-terminal" evidence="14">
    <location>
        <begin position="93"/>
        <end position="1123"/>
    </location>
</feature>
<dbReference type="InterPro" id="IPR027417">
    <property type="entry name" value="P-loop_NTPase"/>
</dbReference>
<keyword evidence="16" id="KW-1185">Reference proteome</keyword>
<dbReference type="AlphaFoldDB" id="A0A9W8X4T6"/>
<comment type="similarity">
    <text evidence="3">Belongs to the SMC family. SMC6 subfamily.</text>
</comment>
<evidence type="ECO:0000256" key="8">
    <source>
        <dbReference type="ARBA" id="ARBA00023054"/>
    </source>
</evidence>
<dbReference type="GO" id="GO:0035861">
    <property type="term" value="C:site of double-strand break"/>
    <property type="evidence" value="ECO:0007669"/>
    <property type="project" value="TreeGrafter"/>
</dbReference>
<feature type="compositionally biased region" description="Acidic residues" evidence="13">
    <location>
        <begin position="37"/>
        <end position="57"/>
    </location>
</feature>
<evidence type="ECO:0000313" key="16">
    <source>
        <dbReference type="Proteomes" id="UP001140562"/>
    </source>
</evidence>
<dbReference type="Gene3D" id="3.40.50.300">
    <property type="entry name" value="P-loop containing nucleotide triphosphate hydrolases"/>
    <property type="match status" value="2"/>
</dbReference>
<evidence type="ECO:0000256" key="11">
    <source>
        <dbReference type="ARBA" id="ARBA00023242"/>
    </source>
</evidence>
<evidence type="ECO:0000256" key="3">
    <source>
        <dbReference type="ARBA" id="ARBA00006793"/>
    </source>
</evidence>
<evidence type="ECO:0000256" key="2">
    <source>
        <dbReference type="ARBA" id="ARBA00004286"/>
    </source>
</evidence>
<sequence>MAAVMSAKRPRALTNGIDSVGGVGHNGRNKRARQSPPDEDERSASDDDSNASDEDEQDAARENDQMIWQTQRVQRDFAAAKNQQNVPAECGIIEEIRCVNFMCHVNLHITLGPLINFIIGHNGSGKSAVLTALQICLGGKATATNRAQNLKSLIKEGESYSSVRVRIKNQGPLAFKPNEYGKSISVERHFSINGTSGFKLRDENDRIVTTKKAELEDILDAFSLQIDNPMNILTQDMARQFLNHSTPKDKYKFFLSGTQLETLHRDYQQIEASLEQMNSRQQVTEEIVRSKRKEAEELMNKARSAGRLEAMRRLERELEAQAVWAKVEEEERVLEEAEKEIVKLNGMIEGKTAEADKTSEAFERADAAVTGAQEEVTDVTTQMEPKQQAAQECKEKFDEVKQQLLTLQSDERNAKGDVTMKRKRVGQLQSEIEQHKQRQAAADNGMYAEKQQELEDARADCAQKAEQFAAHGESLPELQRKLRDMQKEKAQADQATERAQKDEDRIKGTIRSLKGDSRDWMTAYQNPDKLRNLLKAIAADRRFRDKENVIGPLGRHVKLVEPDWAYILEKQFGSTLNGFVVTSKPDQAILGELMRKCNWQGPIFIGSDRQIDTSRHEPDPSLLTWLRALKIENNLVKNQFIINQGIEQTVLIRNSDEGAQFMKERGALSTNVKMCFTFSNGDKRRGRVINYTGAGGINNSPIDEYRGQLRMQVDKEAQIRQEEQQLEVAQQATHEARQESKRLMDQVNSCKAQETNHSRLGKQLKHALQKSQDKAEKLEGELSDATPDAAAIEVLEEQLRTAQEEQKRCEDIFEDVVAKKLELGDENSVNLRALQAAQREVKDLDFRLTKAHARVRTMQDQREDALKAKNKILDSIQKVEDNKKLWLEEQVTKQAEVDMKTAQALEKFPRVSVPKGKSVDDLVVSRNRLVKTREETERQLGGSEHDLLARANEAKRAWKVASDEETGIRQLKNHLIRTLQHRQVRWKQFRSGISVRARVTFGYLLSERKFRGTLQIDHKNQALDINVQPDSTEKSGDGRQTKTLSGGEKSFSTVCLLLSLWDAMGSPIRCLDEFDVFMDSVNRDRSMNMIIAAARRSVGRQFIFITPQSMNNVQQDSDVKITRMNDPERGQTALNFSRA</sequence>
<dbReference type="EC" id="3.6.4.13" evidence="15"/>
<evidence type="ECO:0000256" key="13">
    <source>
        <dbReference type="SAM" id="MobiDB-lite"/>
    </source>
</evidence>
<evidence type="ECO:0000256" key="6">
    <source>
        <dbReference type="ARBA" id="ARBA00022763"/>
    </source>
</evidence>
<keyword evidence="9" id="KW-0233">DNA recombination</keyword>
<organism evidence="15 16">
    <name type="scientific">Didymella glomerata</name>
    <dbReference type="NCBI Taxonomy" id="749621"/>
    <lineage>
        <taxon>Eukaryota</taxon>
        <taxon>Fungi</taxon>
        <taxon>Dikarya</taxon>
        <taxon>Ascomycota</taxon>
        <taxon>Pezizomycotina</taxon>
        <taxon>Dothideomycetes</taxon>
        <taxon>Pleosporomycetidae</taxon>
        <taxon>Pleosporales</taxon>
        <taxon>Pleosporineae</taxon>
        <taxon>Didymellaceae</taxon>
        <taxon>Didymella</taxon>
    </lineage>
</organism>
<protein>
    <submittedName>
        <fullName evidence="15">Structural maintenance of chromosomes protein 6</fullName>
        <ecNumber evidence="15">3.6.4.13</ecNumber>
    </submittedName>
</protein>
<name>A0A9W8X4T6_9PLEO</name>
<feature type="region of interest" description="Disordered" evidence="13">
    <location>
        <begin position="1"/>
        <end position="60"/>
    </location>
</feature>
<evidence type="ECO:0000256" key="4">
    <source>
        <dbReference type="ARBA" id="ARBA00022454"/>
    </source>
</evidence>
<dbReference type="SUPFAM" id="SSF52540">
    <property type="entry name" value="P-loop containing nucleoside triphosphate hydrolases"/>
    <property type="match status" value="1"/>
</dbReference>
<dbReference type="Proteomes" id="UP001140562">
    <property type="component" value="Unassembled WGS sequence"/>
</dbReference>
<evidence type="ECO:0000256" key="1">
    <source>
        <dbReference type="ARBA" id="ARBA00004123"/>
    </source>
</evidence>
<reference evidence="15" key="1">
    <citation type="submission" date="2022-10" db="EMBL/GenBank/DDBJ databases">
        <title>Tapping the CABI collections for fungal endophytes: first genome assemblies for Collariella, Neodidymelliopsis, Ascochyta clinopodiicola, Didymella pomorum, Didymosphaeria variabile, Neocosmospora piperis and Neocucurbitaria cava.</title>
        <authorList>
            <person name="Hill R."/>
        </authorList>
    </citation>
    <scope>NUCLEOTIDE SEQUENCE</scope>
    <source>
        <strain evidence="15">IMI 360193</strain>
    </source>
</reference>
<comment type="subcellular location">
    <subcellularLocation>
        <location evidence="2">Chromosome</location>
    </subcellularLocation>
    <subcellularLocation>
        <location evidence="1">Nucleus</location>
    </subcellularLocation>
</comment>
<dbReference type="GO" id="GO:0005524">
    <property type="term" value="F:ATP binding"/>
    <property type="evidence" value="ECO:0007669"/>
    <property type="project" value="UniProtKB-KW"/>
</dbReference>
<dbReference type="PANTHER" id="PTHR19306">
    <property type="entry name" value="STRUCTURAL MAINTENANCE OF CHROMOSOMES 5,6 SMC5, SMC6"/>
    <property type="match status" value="1"/>
</dbReference>
<evidence type="ECO:0000256" key="9">
    <source>
        <dbReference type="ARBA" id="ARBA00023172"/>
    </source>
</evidence>
<evidence type="ECO:0000256" key="5">
    <source>
        <dbReference type="ARBA" id="ARBA00022741"/>
    </source>
</evidence>
<keyword evidence="7" id="KW-0067">ATP-binding</keyword>
<evidence type="ECO:0000256" key="10">
    <source>
        <dbReference type="ARBA" id="ARBA00023204"/>
    </source>
</evidence>
<evidence type="ECO:0000313" key="15">
    <source>
        <dbReference type="EMBL" id="KAJ4340991.1"/>
    </source>
</evidence>
<evidence type="ECO:0000256" key="12">
    <source>
        <dbReference type="SAM" id="Coils"/>
    </source>
</evidence>
<feature type="region of interest" description="Disordered" evidence="13">
    <location>
        <begin position="1025"/>
        <end position="1045"/>
    </location>
</feature>
<dbReference type="GO" id="GO:0016787">
    <property type="term" value="F:hydrolase activity"/>
    <property type="evidence" value="ECO:0007669"/>
    <property type="project" value="UniProtKB-KW"/>
</dbReference>
<keyword evidence="11" id="KW-0539">Nucleus</keyword>
<dbReference type="GO" id="GO:0000724">
    <property type="term" value="P:double-strand break repair via homologous recombination"/>
    <property type="evidence" value="ECO:0007669"/>
    <property type="project" value="TreeGrafter"/>
</dbReference>